<dbReference type="InterPro" id="IPR004294">
    <property type="entry name" value="Carotenoid_Oase"/>
</dbReference>
<dbReference type="Proteomes" id="UP000198287">
    <property type="component" value="Unassembled WGS sequence"/>
</dbReference>
<gene>
    <name evidence="7" type="ORF">Fcan01_14932</name>
</gene>
<feature type="region of interest" description="Disordered" evidence="6">
    <location>
        <begin position="570"/>
        <end position="647"/>
    </location>
</feature>
<feature type="binding site" evidence="5">
    <location>
        <position position="953"/>
    </location>
    <ligand>
        <name>Fe cation</name>
        <dbReference type="ChEBI" id="CHEBI:24875"/>
        <note>catalytic</note>
    </ligand>
</feature>
<dbReference type="GO" id="GO:0046872">
    <property type="term" value="F:metal ion binding"/>
    <property type="evidence" value="ECO:0007669"/>
    <property type="project" value="UniProtKB-KW"/>
</dbReference>
<protein>
    <submittedName>
        <fullName evidence="7">Carotenoid isomerooxygenase</fullName>
    </submittedName>
</protein>
<comment type="caution">
    <text evidence="7">The sequence shown here is derived from an EMBL/GenBank/DDBJ whole genome shotgun (WGS) entry which is preliminary data.</text>
</comment>
<reference evidence="7 8" key="1">
    <citation type="submission" date="2015-12" db="EMBL/GenBank/DDBJ databases">
        <title>The genome of Folsomia candida.</title>
        <authorList>
            <person name="Faddeeva A."/>
            <person name="Derks M.F."/>
            <person name="Anvar Y."/>
            <person name="Smit S."/>
            <person name="Van Straalen N."/>
            <person name="Roelofs D."/>
        </authorList>
    </citation>
    <scope>NUCLEOTIDE SEQUENCE [LARGE SCALE GENOMIC DNA]</scope>
    <source>
        <strain evidence="7 8">VU population</strain>
        <tissue evidence="7">Whole body</tissue>
    </source>
</reference>
<accession>A0A226DXQ4</accession>
<evidence type="ECO:0000313" key="8">
    <source>
        <dbReference type="Proteomes" id="UP000198287"/>
    </source>
</evidence>
<evidence type="ECO:0000313" key="7">
    <source>
        <dbReference type="EMBL" id="OXA50242.1"/>
    </source>
</evidence>
<dbReference type="OrthoDB" id="6784356at2759"/>
<feature type="binding site" evidence="5">
    <location>
        <position position="742"/>
    </location>
    <ligand>
        <name>Fe cation</name>
        <dbReference type="ChEBI" id="CHEBI:24875"/>
        <note>catalytic</note>
    </ligand>
</feature>
<name>A0A226DXQ4_FOLCA</name>
<feature type="compositionally biased region" description="Low complexity" evidence="6">
    <location>
        <begin position="595"/>
        <end position="618"/>
    </location>
</feature>
<feature type="region of interest" description="Disordered" evidence="6">
    <location>
        <begin position="966"/>
        <end position="985"/>
    </location>
</feature>
<dbReference type="EMBL" id="LNIX01000009">
    <property type="protein sequence ID" value="OXA50242.1"/>
    <property type="molecule type" value="Genomic_DNA"/>
</dbReference>
<evidence type="ECO:0000256" key="5">
    <source>
        <dbReference type="PIRSR" id="PIRSR604294-1"/>
    </source>
</evidence>
<evidence type="ECO:0000256" key="6">
    <source>
        <dbReference type="SAM" id="MobiDB-lite"/>
    </source>
</evidence>
<dbReference type="PANTHER" id="PTHR10543:SF24">
    <property type="entry name" value="CAROTENOID ISOMEROOXYGENASE"/>
    <property type="match status" value="1"/>
</dbReference>
<keyword evidence="2 5" id="KW-0479">Metal-binding</keyword>
<dbReference type="GO" id="GO:0016121">
    <property type="term" value="P:carotene catabolic process"/>
    <property type="evidence" value="ECO:0007669"/>
    <property type="project" value="TreeGrafter"/>
</dbReference>
<organism evidence="7 8">
    <name type="scientific">Folsomia candida</name>
    <name type="common">Springtail</name>
    <dbReference type="NCBI Taxonomy" id="158441"/>
    <lineage>
        <taxon>Eukaryota</taxon>
        <taxon>Metazoa</taxon>
        <taxon>Ecdysozoa</taxon>
        <taxon>Arthropoda</taxon>
        <taxon>Hexapoda</taxon>
        <taxon>Collembola</taxon>
        <taxon>Entomobryomorpha</taxon>
        <taxon>Isotomoidea</taxon>
        <taxon>Isotomidae</taxon>
        <taxon>Proisotominae</taxon>
        <taxon>Folsomia</taxon>
    </lineage>
</organism>
<feature type="compositionally biased region" description="Gly residues" evidence="6">
    <location>
        <begin position="974"/>
        <end position="985"/>
    </location>
</feature>
<comment type="similarity">
    <text evidence="1">Belongs to the carotenoid oxygenase family.</text>
</comment>
<feature type="compositionally biased region" description="Polar residues" evidence="6">
    <location>
        <begin position="580"/>
        <end position="594"/>
    </location>
</feature>
<dbReference type="GO" id="GO:0010436">
    <property type="term" value="F:carotenoid dioxygenase activity"/>
    <property type="evidence" value="ECO:0007669"/>
    <property type="project" value="TreeGrafter"/>
</dbReference>
<dbReference type="PANTHER" id="PTHR10543">
    <property type="entry name" value="BETA-CAROTENE DIOXYGENASE"/>
    <property type="match status" value="1"/>
</dbReference>
<dbReference type="GO" id="GO:0042574">
    <property type="term" value="P:retinal metabolic process"/>
    <property type="evidence" value="ECO:0007669"/>
    <property type="project" value="TreeGrafter"/>
</dbReference>
<feature type="binding site" evidence="5">
    <location>
        <position position="669"/>
    </location>
    <ligand>
        <name>Fe cation</name>
        <dbReference type="ChEBI" id="CHEBI:24875"/>
        <note>catalytic</note>
    </ligand>
</feature>
<evidence type="ECO:0000256" key="4">
    <source>
        <dbReference type="ARBA" id="ARBA00023004"/>
    </source>
</evidence>
<dbReference type="GO" id="GO:0003834">
    <property type="term" value="F:beta-carotene 15,15'-dioxygenase activity"/>
    <property type="evidence" value="ECO:0007669"/>
    <property type="project" value="TreeGrafter"/>
</dbReference>
<evidence type="ECO:0000256" key="1">
    <source>
        <dbReference type="ARBA" id="ARBA00006787"/>
    </source>
</evidence>
<feature type="binding site" evidence="5">
    <location>
        <position position="535"/>
    </location>
    <ligand>
        <name>Fe cation</name>
        <dbReference type="ChEBI" id="CHEBI:24875"/>
        <note>catalytic</note>
    </ligand>
</feature>
<dbReference type="AlphaFoldDB" id="A0A226DXQ4"/>
<evidence type="ECO:0000256" key="2">
    <source>
        <dbReference type="ARBA" id="ARBA00022723"/>
    </source>
</evidence>
<proteinExistence type="inferred from homology"/>
<feature type="region of interest" description="Disordered" evidence="6">
    <location>
        <begin position="136"/>
        <end position="165"/>
    </location>
</feature>
<keyword evidence="8" id="KW-1185">Reference proteome</keyword>
<keyword evidence="4 5" id="KW-0408">Iron</keyword>
<sequence length="985" mass="108573">MDTRDYDGNKQHQQQGAVVTKMQNTDLSVWLRSCMKEAKEPVEGVVASEFPEEQTVEAVPAIWLTSDKTGCRWPNKVTPSFTNKKKDKNSSPGDGWTVYKCRVLGEFDNYTSANAAAHKAEDTSEIEVSKVDFSAGKRTRRTTQRPARSSSSDCEDLDKPSQANLTTTIPQIPVSVCEPYNNFIGGAVNEPGAAGSSQSLSSLAEDERNQLNFQTVEILPNSQTFFIDSSGVLCTSGPTKNVGTSKSSNSGFSEGFQGVIIRALARIEANQRDFRQILDELVLNQRSGATPHVEVDYSSLPKFPIESEADLTAFDVQLSIDTERKVFEQYLVGIGGTTLPITITEILERIFAKTLRIGLTYTGKGDGKKSYISFSNINTAIVGKIPIWVCGSLIQNGPGGVDIYGEHSCKHLYDGPGLLQKFFVNNGTATYTSKFIESHAFTQNIAAQKLVLSEFGTVASPDPCQTIFARIAAVFLGPVELTTSDNANISIHPFGNDIYALSEFPFAHKIDVNNLETTKTINVHEQIGVINHSPHPQIWGRKMYNIGQKLSLWHGPHYVIVELDTGRGAGGNKLNKNRRPSGSPQHTIYRSRSPSVVTNTNTSAASSVASSTTNLTNLATPPQDNDVPDFDKPSSTPSKHPRPKSNPWAHAKIVASIPSRWPLSLCYMHSFSITNNYFVLIEQPLALFLPTVPLTQIAGSKPLASCLKFYKEEDTLFHVISRHGRGNKLKKSFRSNSFFYQHTINAFETRDSESRETFLVVDVCMYSDPSLIDCMYVDTLKHAPCNPDYAKMFRGRAKRFLLKLGLDYDKHHKRKTASASGGLLEVESEVIVDIGCEMPRINENFNGKPYNFFYAVSSDKDGDNPGTLIKVDVLRKTYDTWCEPNSYPSEPIFVQRPNSQREDDGVVLSTAVYGGESVTGPNKTSLLILNATTWDLIAKIDFSVETAIPKCLHGWYFPCNDNDKDTPTTNSSSKGGGGGGTKHFH</sequence>
<evidence type="ECO:0000256" key="3">
    <source>
        <dbReference type="ARBA" id="ARBA00023002"/>
    </source>
</evidence>
<comment type="cofactor">
    <cofactor evidence="5">
        <name>Fe(2+)</name>
        <dbReference type="ChEBI" id="CHEBI:29033"/>
    </cofactor>
    <text evidence="5">Binds 1 Fe(2+) ion per subunit.</text>
</comment>
<dbReference type="Pfam" id="PF03055">
    <property type="entry name" value="RPE65"/>
    <property type="match status" value="1"/>
</dbReference>
<keyword evidence="3" id="KW-0560">Oxidoreductase</keyword>